<dbReference type="NCBIfam" id="TIGR00449">
    <property type="entry name" value="tgt_general"/>
    <property type="match status" value="1"/>
</dbReference>
<dbReference type="PANTHER" id="PTHR46499">
    <property type="entry name" value="QUEUINE TRNA-RIBOSYLTRANSFERASE"/>
    <property type="match status" value="1"/>
</dbReference>
<evidence type="ECO:0000259" key="8">
    <source>
        <dbReference type="Pfam" id="PF17884"/>
    </source>
</evidence>
<comment type="catalytic activity">
    <reaction evidence="6">
        <text>guanosine(15) in tRNA + 7-cyano-7-carbaguanine = 7-cyano-7-carbaguanosine(15) in tRNA + guanine</text>
        <dbReference type="Rhea" id="RHEA:43164"/>
        <dbReference type="Rhea" id="RHEA-COMP:10371"/>
        <dbReference type="Rhea" id="RHEA-COMP:10372"/>
        <dbReference type="ChEBI" id="CHEBI:16235"/>
        <dbReference type="ChEBI" id="CHEBI:45075"/>
        <dbReference type="ChEBI" id="CHEBI:74269"/>
        <dbReference type="ChEBI" id="CHEBI:82850"/>
        <dbReference type="EC" id="2.4.2.48"/>
    </reaction>
</comment>
<evidence type="ECO:0000256" key="1">
    <source>
        <dbReference type="ARBA" id="ARBA00022676"/>
    </source>
</evidence>
<evidence type="ECO:0000259" key="7">
    <source>
        <dbReference type="Pfam" id="PF01702"/>
    </source>
</evidence>
<dbReference type="Gene3D" id="3.40.50.10630">
    <property type="entry name" value="Uracil-DNA glycosylase-like"/>
    <property type="match status" value="1"/>
</dbReference>
<dbReference type="InterPro" id="IPR050076">
    <property type="entry name" value="ArchSynthase1/Queuine_TRR"/>
</dbReference>
<keyword evidence="3 6" id="KW-0819">tRNA processing</keyword>
<dbReference type="GeneID" id="4782212"/>
<dbReference type="KEGG" id="hbu:Hbut_0469"/>
<organism evidence="9 10">
    <name type="scientific">Hyperthermus butylicus (strain DSM 5456 / JCM 9403 / PLM1-5)</name>
    <dbReference type="NCBI Taxonomy" id="415426"/>
    <lineage>
        <taxon>Archaea</taxon>
        <taxon>Thermoproteota</taxon>
        <taxon>Thermoprotei</taxon>
        <taxon>Desulfurococcales</taxon>
        <taxon>Pyrodictiaceae</taxon>
        <taxon>Hyperthermus</taxon>
    </lineage>
</organism>
<dbReference type="UniPathway" id="UPA00393"/>
<name>A2BK22_HYPBU</name>
<comment type="similarity">
    <text evidence="6">Belongs to the archaeosine tRNA-ribosyltransferase family.</text>
</comment>
<evidence type="ECO:0000256" key="4">
    <source>
        <dbReference type="ARBA" id="ARBA00022723"/>
    </source>
</evidence>
<dbReference type="PANTHER" id="PTHR46499:SF1">
    <property type="entry name" value="QUEUINE TRNA-RIBOSYLTRANSFERASE"/>
    <property type="match status" value="1"/>
</dbReference>
<dbReference type="RefSeq" id="WP_011821651.1">
    <property type="nucleotide sequence ID" value="NC_008818.1"/>
</dbReference>
<sequence>MKREIGVFEIREKDLAGRIARLYTPHGVLETPALLPVIDPVRQEVPLVEIKRLGFNAVITNAYLLWKRLGEQAAEKGVHGVLGFEGIVMTDSGAYQLLEYGHVEVEPREIVEYEKKIGSDIAVILDVPTGNTRDRKQAEESVRETLRRAEEAQSYIDPDKRIWTLPIQGGPFIDLVRESAEKARKLKDYKLYALGSPTVLLERYEYSTLLDMVFTARFSLPVTRPLHLFGAGHPMIIPFAVALGVDMFDSASYILYARDNRYMTLTKTYRLENLEYFPCSCPVCSRYTPQELREMPRDERVKLLALHNLYVLRQAINEVKTAIREGRLWELLEERSRAHPSLATAFAKFRQYIEKIEQLAPRVKTGFVRGLLLYGSESLYNPRVVAYRRSIRINYKPRIRGELKLIPVSPFEKPFTSSKLYRSIKKGRRDIHVVGYMLYLGPIPEELAETYPGSQFEVNLTPYWEVVEETARSIAEYVEANKANYTSIEIYYCQGDGLKWSRPVAEKTTELLRKRGVEVKLAELGEC</sequence>
<proteinExistence type="inferred from homology"/>
<accession>A2BK22</accession>
<dbReference type="InterPro" id="IPR004804">
    <property type="entry name" value="TgtA"/>
</dbReference>
<protein>
    <recommendedName>
        <fullName evidence="6">tRNA-guanine(15) transglycosylase</fullName>
        <ecNumber evidence="6">2.4.2.48</ecNumber>
    </recommendedName>
    <alternativeName>
        <fullName evidence="6">7-cyano-7-deazaguanine tRNA-ribosyltransferase</fullName>
    </alternativeName>
    <alternativeName>
        <fullName evidence="6">Archaeal tRNA-guanine transglycosylase</fullName>
    </alternativeName>
</protein>
<evidence type="ECO:0000313" key="10">
    <source>
        <dbReference type="Proteomes" id="UP000002593"/>
    </source>
</evidence>
<comment type="cofactor">
    <cofactor evidence="6">
        <name>Zn(2+)</name>
        <dbReference type="ChEBI" id="CHEBI:29105"/>
    </cofactor>
    <text evidence="6">Binds 1 zinc ion per subunit.</text>
</comment>
<keyword evidence="2 6" id="KW-0808">Transferase</keyword>
<dbReference type="NCBIfam" id="TIGR00432">
    <property type="entry name" value="arcsn_tRNA_tgt"/>
    <property type="match status" value="1"/>
</dbReference>
<feature type="active site" description="Nucleophile" evidence="6">
    <location>
        <position position="91"/>
    </location>
</feature>
<dbReference type="Gene3D" id="3.20.20.105">
    <property type="entry name" value="Queuine tRNA-ribosyltransferase-like"/>
    <property type="match status" value="1"/>
</dbReference>
<dbReference type="Pfam" id="PF01702">
    <property type="entry name" value="TGT"/>
    <property type="match status" value="1"/>
</dbReference>
<dbReference type="eggNOG" id="arCOG00989">
    <property type="taxonomic scope" value="Archaea"/>
</dbReference>
<dbReference type="InterPro" id="IPR036511">
    <property type="entry name" value="TGT-like_sf"/>
</dbReference>
<dbReference type="GO" id="GO:0008270">
    <property type="term" value="F:zinc ion binding"/>
    <property type="evidence" value="ECO:0007669"/>
    <property type="project" value="UniProtKB-UniRule"/>
</dbReference>
<keyword evidence="4 6" id="KW-0479">Metal-binding</keyword>
<evidence type="ECO:0000256" key="5">
    <source>
        <dbReference type="ARBA" id="ARBA00022833"/>
    </source>
</evidence>
<evidence type="ECO:0000256" key="3">
    <source>
        <dbReference type="ARBA" id="ARBA00022694"/>
    </source>
</evidence>
<dbReference type="SUPFAM" id="SSF88802">
    <property type="entry name" value="Pre-PUA domain"/>
    <property type="match status" value="1"/>
</dbReference>
<gene>
    <name evidence="6" type="primary">tgtA</name>
    <name evidence="9" type="ordered locus">Hbut_0469</name>
</gene>
<dbReference type="EC" id="2.4.2.48" evidence="6"/>
<comment type="pathway">
    <text evidence="6">tRNA modification; archaeosine-tRNA biosynthesis.</text>
</comment>
<keyword evidence="1 6" id="KW-0328">Glycosyltransferase</keyword>
<evidence type="ECO:0000256" key="2">
    <source>
        <dbReference type="ARBA" id="ARBA00022679"/>
    </source>
</evidence>
<feature type="domain" description="DUF5591" evidence="8">
    <location>
        <begin position="384"/>
        <end position="482"/>
    </location>
</feature>
<dbReference type="HAMAP" id="MF_01634">
    <property type="entry name" value="TgtA_arch"/>
    <property type="match status" value="1"/>
</dbReference>
<feature type="binding site" evidence="6">
    <location>
        <position position="126"/>
    </location>
    <ligand>
        <name>substrate</name>
    </ligand>
</feature>
<feature type="binding site" evidence="6">
    <location>
        <position position="279"/>
    </location>
    <ligand>
        <name>Zn(2+)</name>
        <dbReference type="ChEBI" id="CHEBI:29105"/>
    </ligand>
</feature>
<feature type="binding site" evidence="6">
    <location>
        <position position="284"/>
    </location>
    <ligand>
        <name>Zn(2+)</name>
        <dbReference type="ChEBI" id="CHEBI:29105"/>
    </ligand>
</feature>
<evidence type="ECO:0000256" key="6">
    <source>
        <dbReference type="HAMAP-Rule" id="MF_01634"/>
    </source>
</evidence>
<comment type="function">
    <text evidence="6">Exchanges the guanine residue with 7-cyano-7-deazaguanine (preQ0) at position 15 in the dihydrouridine loop (D-loop) of archaeal tRNAs.</text>
</comment>
<dbReference type="AlphaFoldDB" id="A2BK22"/>
<dbReference type="HOGENOM" id="CLU_030083_0_0_2"/>
<feature type="domain" description="tRNA-guanine(15) transglycosylase-like" evidence="7">
    <location>
        <begin position="17"/>
        <end position="340"/>
    </location>
</feature>
<dbReference type="EMBL" id="CP000493">
    <property type="protein sequence ID" value="ABM80333.1"/>
    <property type="molecule type" value="Genomic_DNA"/>
</dbReference>
<dbReference type="GO" id="GO:0002099">
    <property type="term" value="P:tRNA wobble guanine modification"/>
    <property type="evidence" value="ECO:0007669"/>
    <property type="project" value="TreeGrafter"/>
</dbReference>
<dbReference type="SUPFAM" id="SSF51713">
    <property type="entry name" value="tRNA-guanine transglycosylase"/>
    <property type="match status" value="1"/>
</dbReference>
<dbReference type="EnsemblBacteria" id="ABM80333">
    <property type="protein sequence ID" value="ABM80333"/>
    <property type="gene ID" value="Hbut_0469"/>
</dbReference>
<dbReference type="InterPro" id="IPR002616">
    <property type="entry name" value="tRNA_ribo_trans-like"/>
</dbReference>
<dbReference type="GO" id="GO:0016763">
    <property type="term" value="F:pentosyltransferase activity"/>
    <property type="evidence" value="ECO:0007669"/>
    <property type="project" value="UniProtKB-UniRule"/>
</dbReference>
<dbReference type="Proteomes" id="UP000002593">
    <property type="component" value="Chromosome"/>
</dbReference>
<dbReference type="Pfam" id="PF17884">
    <property type="entry name" value="DUF5591"/>
    <property type="match status" value="1"/>
</dbReference>
<reference evidence="9 10" key="1">
    <citation type="journal article" date="2007" name="Archaea">
        <title>The genome of Hyperthermus butylicus: a sulfur-reducing, peptide fermenting, neutrophilic Crenarchaeote growing up to 108 degrees C.</title>
        <authorList>
            <person name="Brugger K."/>
            <person name="Chen L."/>
            <person name="Stark M."/>
            <person name="Zibat A."/>
            <person name="Redder P."/>
            <person name="Ruepp A."/>
            <person name="Awayez M."/>
            <person name="She Q."/>
            <person name="Garrett R.A."/>
            <person name="Klenk H.P."/>
        </authorList>
    </citation>
    <scope>NUCLEOTIDE SEQUENCE [LARGE SCALE GENOMIC DNA]</scope>
    <source>
        <strain evidence="10">DSM 5456 / JCM 9403 / PLM1-5</strain>
    </source>
</reference>
<evidence type="ECO:0000313" key="9">
    <source>
        <dbReference type="EMBL" id="ABM80333.1"/>
    </source>
</evidence>
<feature type="binding site" evidence="6">
    <location>
        <position position="281"/>
    </location>
    <ligand>
        <name>Zn(2+)</name>
        <dbReference type="ChEBI" id="CHEBI:29105"/>
    </ligand>
</feature>
<dbReference type="GO" id="GO:0005737">
    <property type="term" value="C:cytoplasm"/>
    <property type="evidence" value="ECO:0007669"/>
    <property type="project" value="TreeGrafter"/>
</dbReference>
<dbReference type="InterPro" id="IPR040777">
    <property type="entry name" value="DUF5591"/>
</dbReference>
<keyword evidence="10" id="KW-1185">Reference proteome</keyword>
<comment type="caution">
    <text evidence="6">Lacks conserved residue(s) required for the propagation of feature annotation.</text>
</comment>
<keyword evidence="5 6" id="KW-0862">Zinc</keyword>
<dbReference type="OrthoDB" id="6871at2157"/>
<dbReference type="STRING" id="415426.Hbut_0469"/>